<keyword evidence="1" id="KW-0805">Transcription regulation</keyword>
<comment type="caution">
    <text evidence="5">The sequence shown here is derived from an EMBL/GenBank/DDBJ whole genome shotgun (WGS) entry which is preliminary data.</text>
</comment>
<reference evidence="5 6" key="1">
    <citation type="submission" date="2014-12" db="EMBL/GenBank/DDBJ databases">
        <title>16Stimator: statistical estimation of ribosomal gene copy numbers from draft genome assemblies.</title>
        <authorList>
            <person name="Perisin M.A."/>
            <person name="Vetter M."/>
            <person name="Gilbert J.A."/>
            <person name="Bergelson J."/>
        </authorList>
    </citation>
    <scope>NUCLEOTIDE SEQUENCE [LARGE SCALE GENOMIC DNA]</scope>
    <source>
        <strain evidence="5 6">MEDvA23</strain>
    </source>
</reference>
<dbReference type="InterPro" id="IPR036390">
    <property type="entry name" value="WH_DNA-bd_sf"/>
</dbReference>
<gene>
    <name evidence="5" type="ORF">RT97_06430</name>
</gene>
<feature type="domain" description="HTH crp-type" evidence="4">
    <location>
        <begin position="124"/>
        <end position="196"/>
    </location>
</feature>
<evidence type="ECO:0000256" key="3">
    <source>
        <dbReference type="ARBA" id="ARBA00023163"/>
    </source>
</evidence>
<sequence length="210" mass="23084">MQPASRLRRYVRAELVHSEASGGPEVLIVVAGHIMVERIHPDGSHAPLAILGPGFVVGISRGLSPDDDPLHSYRAHGDVIVIHLPAPVVFRTLSSEVLLWKNMARALSKQHRQIVTTVLDQLTGNTRQRLAAAIGGLARIYGVEDGTRRLRLRLSQDDLAAMLQVTRRSINKEMRMLEDMALIRSEYNGVVVLDLPTLRKLGQSATEIGA</sequence>
<organism evidence="5 6">
    <name type="scientific">Variovorax paradoxus</name>
    <dbReference type="NCBI Taxonomy" id="34073"/>
    <lineage>
        <taxon>Bacteria</taxon>
        <taxon>Pseudomonadati</taxon>
        <taxon>Pseudomonadota</taxon>
        <taxon>Betaproteobacteria</taxon>
        <taxon>Burkholderiales</taxon>
        <taxon>Comamonadaceae</taxon>
        <taxon>Variovorax</taxon>
    </lineage>
</organism>
<dbReference type="SUPFAM" id="SSF51206">
    <property type="entry name" value="cAMP-binding domain-like"/>
    <property type="match status" value="1"/>
</dbReference>
<dbReference type="GO" id="GO:0003677">
    <property type="term" value="F:DNA binding"/>
    <property type="evidence" value="ECO:0007669"/>
    <property type="project" value="UniProtKB-KW"/>
</dbReference>
<dbReference type="PROSITE" id="PS51063">
    <property type="entry name" value="HTH_CRP_2"/>
    <property type="match status" value="1"/>
</dbReference>
<dbReference type="SUPFAM" id="SSF46785">
    <property type="entry name" value="Winged helix' DNA-binding domain"/>
    <property type="match status" value="1"/>
</dbReference>
<dbReference type="InterPro" id="IPR018490">
    <property type="entry name" value="cNMP-bd_dom_sf"/>
</dbReference>
<keyword evidence="2" id="KW-0238">DNA-binding</keyword>
<dbReference type="Proteomes" id="UP000032067">
    <property type="component" value="Unassembled WGS sequence"/>
</dbReference>
<dbReference type="EMBL" id="JXQQ01000011">
    <property type="protein sequence ID" value="KIQ34880.1"/>
    <property type="molecule type" value="Genomic_DNA"/>
</dbReference>
<dbReference type="Pfam" id="PF13545">
    <property type="entry name" value="HTH_Crp_2"/>
    <property type="match status" value="1"/>
</dbReference>
<keyword evidence="3" id="KW-0804">Transcription</keyword>
<dbReference type="InterPro" id="IPR014710">
    <property type="entry name" value="RmlC-like_jellyroll"/>
</dbReference>
<dbReference type="AlphaFoldDB" id="A0A0D0N0K2"/>
<evidence type="ECO:0000256" key="1">
    <source>
        <dbReference type="ARBA" id="ARBA00023015"/>
    </source>
</evidence>
<accession>A0A0D0N0K2</accession>
<dbReference type="InterPro" id="IPR012318">
    <property type="entry name" value="HTH_CRP"/>
</dbReference>
<evidence type="ECO:0000313" key="5">
    <source>
        <dbReference type="EMBL" id="KIQ34880.1"/>
    </source>
</evidence>
<evidence type="ECO:0000313" key="6">
    <source>
        <dbReference type="Proteomes" id="UP000032067"/>
    </source>
</evidence>
<evidence type="ECO:0000259" key="4">
    <source>
        <dbReference type="PROSITE" id="PS51063"/>
    </source>
</evidence>
<name>A0A0D0N0K2_VARPD</name>
<dbReference type="Gene3D" id="2.60.120.10">
    <property type="entry name" value="Jelly Rolls"/>
    <property type="match status" value="1"/>
</dbReference>
<proteinExistence type="predicted"/>
<dbReference type="GO" id="GO:0006355">
    <property type="term" value="P:regulation of DNA-templated transcription"/>
    <property type="evidence" value="ECO:0007669"/>
    <property type="project" value="InterPro"/>
</dbReference>
<evidence type="ECO:0000256" key="2">
    <source>
        <dbReference type="ARBA" id="ARBA00023125"/>
    </source>
</evidence>
<protein>
    <recommendedName>
        <fullName evidence="4">HTH crp-type domain-containing protein</fullName>
    </recommendedName>
</protein>